<accession>X1ECX8</accession>
<protein>
    <submittedName>
        <fullName evidence="1">Uncharacterized protein</fullName>
    </submittedName>
</protein>
<dbReference type="EMBL" id="BART01035489">
    <property type="protein sequence ID" value="GAH14979.1"/>
    <property type="molecule type" value="Genomic_DNA"/>
</dbReference>
<reference evidence="1" key="1">
    <citation type="journal article" date="2014" name="Front. Microbiol.">
        <title>High frequency of phylogenetically diverse reductive dehalogenase-homologous genes in deep subseafloor sedimentary metagenomes.</title>
        <authorList>
            <person name="Kawai M."/>
            <person name="Futagami T."/>
            <person name="Toyoda A."/>
            <person name="Takaki Y."/>
            <person name="Nishi S."/>
            <person name="Hori S."/>
            <person name="Arai W."/>
            <person name="Tsubouchi T."/>
            <person name="Morono Y."/>
            <person name="Uchiyama I."/>
            <person name="Ito T."/>
            <person name="Fujiyama A."/>
            <person name="Inagaki F."/>
            <person name="Takami H."/>
        </authorList>
    </citation>
    <scope>NUCLEOTIDE SEQUENCE</scope>
    <source>
        <strain evidence="1">Expedition CK06-06</strain>
    </source>
</reference>
<evidence type="ECO:0000313" key="1">
    <source>
        <dbReference type="EMBL" id="GAH14979.1"/>
    </source>
</evidence>
<sequence>MKKIFPNAYFIILSQLNRAILARIKDKDMMAMPNRADLYQSDTIFQISDYVYVCHNPNRLGINEFLKVNKEIYDYLEDHFSEQDTKNRISFDTLGKIFYIVLKMREA</sequence>
<proteinExistence type="predicted"/>
<organism evidence="1">
    <name type="scientific">marine sediment metagenome</name>
    <dbReference type="NCBI Taxonomy" id="412755"/>
    <lineage>
        <taxon>unclassified sequences</taxon>
        <taxon>metagenomes</taxon>
        <taxon>ecological metagenomes</taxon>
    </lineage>
</organism>
<name>X1ECX8_9ZZZZ</name>
<dbReference type="AlphaFoldDB" id="X1ECX8"/>
<comment type="caution">
    <text evidence="1">The sequence shown here is derived from an EMBL/GenBank/DDBJ whole genome shotgun (WGS) entry which is preliminary data.</text>
</comment>
<feature type="non-terminal residue" evidence="1">
    <location>
        <position position="107"/>
    </location>
</feature>
<gene>
    <name evidence="1" type="ORF">S01H4_60251</name>
</gene>